<keyword evidence="2" id="KW-0479">Metal-binding</keyword>
<dbReference type="GeneID" id="41966165"/>
<organism evidence="6 7">
    <name type="scientific">Pyricularia grisea</name>
    <name type="common">Crabgrass-specific blast fungus</name>
    <name type="synonym">Magnaporthe grisea</name>
    <dbReference type="NCBI Taxonomy" id="148305"/>
    <lineage>
        <taxon>Eukaryota</taxon>
        <taxon>Fungi</taxon>
        <taxon>Dikarya</taxon>
        <taxon>Ascomycota</taxon>
        <taxon>Pezizomycotina</taxon>
        <taxon>Sordariomycetes</taxon>
        <taxon>Sordariomycetidae</taxon>
        <taxon>Magnaporthales</taxon>
        <taxon>Pyriculariaceae</taxon>
        <taxon>Pyricularia</taxon>
    </lineage>
</organism>
<name>A0A6P8APD1_PYRGI</name>
<evidence type="ECO:0000259" key="5">
    <source>
        <dbReference type="PROSITE" id="PS51891"/>
    </source>
</evidence>
<protein>
    <recommendedName>
        <fullName evidence="5">CENP-V/GFA domain-containing protein</fullName>
    </recommendedName>
</protein>
<dbReference type="PROSITE" id="PS51891">
    <property type="entry name" value="CENP_V_GFA"/>
    <property type="match status" value="1"/>
</dbReference>
<keyword evidence="3" id="KW-0862">Zinc</keyword>
<dbReference type="InterPro" id="IPR011057">
    <property type="entry name" value="Mss4-like_sf"/>
</dbReference>
<keyword evidence="6" id="KW-1185">Reference proteome</keyword>
<evidence type="ECO:0000313" key="6">
    <source>
        <dbReference type="Proteomes" id="UP000515153"/>
    </source>
</evidence>
<dbReference type="InterPro" id="IPR006913">
    <property type="entry name" value="CENP-V/GFA"/>
</dbReference>
<dbReference type="KEGG" id="pgri:PgNI_11290"/>
<dbReference type="GO" id="GO:0016846">
    <property type="term" value="F:carbon-sulfur lyase activity"/>
    <property type="evidence" value="ECO:0007669"/>
    <property type="project" value="InterPro"/>
</dbReference>
<reference evidence="7" key="2">
    <citation type="submission" date="2019-10" db="EMBL/GenBank/DDBJ databases">
        <authorList>
            <consortium name="NCBI Genome Project"/>
        </authorList>
    </citation>
    <scope>NUCLEOTIDE SEQUENCE</scope>
    <source>
        <strain evidence="7">NI907</strain>
    </source>
</reference>
<dbReference type="GO" id="GO:0046872">
    <property type="term" value="F:metal ion binding"/>
    <property type="evidence" value="ECO:0007669"/>
    <property type="project" value="UniProtKB-KW"/>
</dbReference>
<evidence type="ECO:0000256" key="4">
    <source>
        <dbReference type="ARBA" id="ARBA00023239"/>
    </source>
</evidence>
<keyword evidence="4" id="KW-0456">Lyase</keyword>
<dbReference type="AlphaFoldDB" id="A0A6P8APD1"/>
<proteinExistence type="inferred from homology"/>
<evidence type="ECO:0000256" key="3">
    <source>
        <dbReference type="ARBA" id="ARBA00022833"/>
    </source>
</evidence>
<dbReference type="PANTHER" id="PTHR33337">
    <property type="entry name" value="GFA DOMAIN-CONTAINING PROTEIN"/>
    <property type="match status" value="1"/>
</dbReference>
<dbReference type="PANTHER" id="PTHR33337:SF40">
    <property type="entry name" value="CENP-V_GFA DOMAIN-CONTAINING PROTEIN-RELATED"/>
    <property type="match status" value="1"/>
</dbReference>
<reference evidence="6 7" key="1">
    <citation type="journal article" date="2019" name="Mol. Biol. Evol.">
        <title>Blast fungal genomes show frequent chromosomal changes, gene gains and losses, and effector gene turnover.</title>
        <authorList>
            <person name="Gomez Luciano L.B."/>
            <person name="Jason Tsai I."/>
            <person name="Chuma I."/>
            <person name="Tosa Y."/>
            <person name="Chen Y.H."/>
            <person name="Li J.Y."/>
            <person name="Li M.Y."/>
            <person name="Jade Lu M.Y."/>
            <person name="Nakayashiki H."/>
            <person name="Li W.H."/>
        </authorList>
    </citation>
    <scope>NUCLEOTIDE SEQUENCE [LARGE SCALE GENOMIC DNA]</scope>
    <source>
        <strain evidence="6 7">NI907</strain>
    </source>
</reference>
<reference evidence="7" key="3">
    <citation type="submission" date="2025-08" db="UniProtKB">
        <authorList>
            <consortium name="RefSeq"/>
        </authorList>
    </citation>
    <scope>IDENTIFICATION</scope>
    <source>
        <strain evidence="7">NI907</strain>
    </source>
</reference>
<accession>A0A6P8APD1</accession>
<dbReference type="RefSeq" id="XP_030976766.1">
    <property type="nucleotide sequence ID" value="XM_031131260.1"/>
</dbReference>
<dbReference type="Gene3D" id="3.90.1590.10">
    <property type="entry name" value="glutathione-dependent formaldehyde- activating enzyme (gfa)"/>
    <property type="match status" value="1"/>
</dbReference>
<evidence type="ECO:0000256" key="1">
    <source>
        <dbReference type="ARBA" id="ARBA00005495"/>
    </source>
</evidence>
<evidence type="ECO:0000313" key="7">
    <source>
        <dbReference type="RefSeq" id="XP_030976766.1"/>
    </source>
</evidence>
<dbReference type="Pfam" id="PF04828">
    <property type="entry name" value="GFA"/>
    <property type="match status" value="1"/>
</dbReference>
<dbReference type="SUPFAM" id="SSF51316">
    <property type="entry name" value="Mss4-like"/>
    <property type="match status" value="1"/>
</dbReference>
<feature type="domain" description="CENP-V/GFA" evidence="5">
    <location>
        <begin position="7"/>
        <end position="124"/>
    </location>
</feature>
<dbReference type="Proteomes" id="UP000515153">
    <property type="component" value="Chromosome VI"/>
</dbReference>
<comment type="similarity">
    <text evidence="1">Belongs to the Gfa family.</text>
</comment>
<evidence type="ECO:0000256" key="2">
    <source>
        <dbReference type="ARBA" id="ARBA00022723"/>
    </source>
</evidence>
<gene>
    <name evidence="7" type="ORF">PgNI_11290</name>
</gene>
<sequence>MADRTSFRGACMCGGITFSIEGRPEVIGACYCRHCQMNGGSMHQVMGKFTKESMKINDPKSLLKMYIIPGAETESGKDKEKYFCSNCGCMPWTVPQGKEGKYRFVRTSYIENGLELKTDEEWFK</sequence>